<comment type="caution">
    <text evidence="2">The sequence shown here is derived from an EMBL/GenBank/DDBJ whole genome shotgun (WGS) entry which is preliminary data.</text>
</comment>
<keyword evidence="1" id="KW-1133">Transmembrane helix</keyword>
<feature type="transmembrane region" description="Helical" evidence="1">
    <location>
        <begin position="39"/>
        <end position="58"/>
    </location>
</feature>
<keyword evidence="1" id="KW-0812">Transmembrane</keyword>
<protein>
    <submittedName>
        <fullName evidence="2">Branched-chain amino acid transporter AzlD</fullName>
    </submittedName>
</protein>
<gene>
    <name evidence="2" type="ORF">FYJ63_04725</name>
</gene>
<dbReference type="InterPro" id="IPR008407">
    <property type="entry name" value="Brnchd-chn_aa_trnsp_AzlD"/>
</dbReference>
<dbReference type="RefSeq" id="WP_154544332.1">
    <property type="nucleotide sequence ID" value="NZ_VUMY01000007.1"/>
</dbReference>
<proteinExistence type="predicted"/>
<dbReference type="AlphaFoldDB" id="A0A7K0K299"/>
<name>A0A7K0K299_9ACTO</name>
<keyword evidence="1" id="KW-0472">Membrane</keyword>
<dbReference type="Pfam" id="PF05437">
    <property type="entry name" value="AzlD"/>
    <property type="match status" value="1"/>
</dbReference>
<keyword evidence="3" id="KW-1185">Reference proteome</keyword>
<accession>A0A7K0K299</accession>
<feature type="transmembrane region" description="Helical" evidence="1">
    <location>
        <begin position="92"/>
        <end position="109"/>
    </location>
</feature>
<dbReference type="PIRSF" id="PIRSF003203">
    <property type="entry name" value="AzlD"/>
    <property type="match status" value="1"/>
</dbReference>
<dbReference type="EMBL" id="VUMY01000007">
    <property type="protein sequence ID" value="MST49538.1"/>
    <property type="molecule type" value="Genomic_DNA"/>
</dbReference>
<evidence type="ECO:0000256" key="1">
    <source>
        <dbReference type="SAM" id="Phobius"/>
    </source>
</evidence>
<dbReference type="Proteomes" id="UP000442535">
    <property type="component" value="Unassembled WGS sequence"/>
</dbReference>
<organism evidence="2 3">
    <name type="scientific">Mobiluncus porci</name>
    <dbReference type="NCBI Taxonomy" id="2652278"/>
    <lineage>
        <taxon>Bacteria</taxon>
        <taxon>Bacillati</taxon>
        <taxon>Actinomycetota</taxon>
        <taxon>Actinomycetes</taxon>
        <taxon>Actinomycetales</taxon>
        <taxon>Actinomycetaceae</taxon>
        <taxon>Mobiluncus</taxon>
    </lineage>
</organism>
<feature type="transmembrane region" description="Helical" evidence="1">
    <location>
        <begin position="6"/>
        <end position="27"/>
    </location>
</feature>
<evidence type="ECO:0000313" key="3">
    <source>
        <dbReference type="Proteomes" id="UP000442535"/>
    </source>
</evidence>
<sequence length="110" mass="11795">MTPATAAIAVAIMAAITIASRFTPFLIFRGGDGKETPAWVVYLGKVFPYAIMAMLVVYCLRTVTFTAPADWVPALVASLATVALYAWRRNTLLAILGGTALNMLLIQAVF</sequence>
<reference evidence="2 3" key="1">
    <citation type="submission" date="2019-08" db="EMBL/GenBank/DDBJ databases">
        <title>In-depth cultivation of the pig gut microbiome towards novel bacterial diversity and tailored functional studies.</title>
        <authorList>
            <person name="Wylensek D."/>
            <person name="Hitch T.C.A."/>
            <person name="Clavel T."/>
        </authorList>
    </citation>
    <scope>NUCLEOTIDE SEQUENCE [LARGE SCALE GENOMIC DNA]</scope>
    <source>
        <strain evidence="2 3">RF-GAM-744-WT-7</strain>
    </source>
</reference>
<evidence type="ECO:0000313" key="2">
    <source>
        <dbReference type="EMBL" id="MST49538.1"/>
    </source>
</evidence>